<evidence type="ECO:0000313" key="1">
    <source>
        <dbReference type="EMBL" id="ENN82545.1"/>
    </source>
</evidence>
<proteinExistence type="predicted"/>
<dbReference type="HOGENOM" id="CLU_335329_0_0_1"/>
<feature type="non-terminal residue" evidence="1">
    <location>
        <position position="34"/>
    </location>
</feature>
<name>N6ULD9_DENPD</name>
<dbReference type="AlphaFoldDB" id="N6ULD9"/>
<organism evidence="1">
    <name type="scientific">Dendroctonus ponderosae</name>
    <name type="common">Mountain pine beetle</name>
    <dbReference type="NCBI Taxonomy" id="77166"/>
    <lineage>
        <taxon>Eukaryota</taxon>
        <taxon>Metazoa</taxon>
        <taxon>Ecdysozoa</taxon>
        <taxon>Arthropoda</taxon>
        <taxon>Hexapoda</taxon>
        <taxon>Insecta</taxon>
        <taxon>Pterygota</taxon>
        <taxon>Neoptera</taxon>
        <taxon>Endopterygota</taxon>
        <taxon>Coleoptera</taxon>
        <taxon>Polyphaga</taxon>
        <taxon>Cucujiformia</taxon>
        <taxon>Curculionidae</taxon>
        <taxon>Scolytinae</taxon>
        <taxon>Dendroctonus</taxon>
    </lineage>
</organism>
<feature type="non-terminal residue" evidence="1">
    <location>
        <position position="1"/>
    </location>
</feature>
<accession>N6ULD9</accession>
<gene>
    <name evidence="1" type="ORF">YQE_01082</name>
</gene>
<dbReference type="EMBL" id="KB738567">
    <property type="protein sequence ID" value="ENN82545.1"/>
    <property type="molecule type" value="Genomic_DNA"/>
</dbReference>
<sequence length="34" mass="3736">MSGMGYLSKLSEKGRSEIELDYDQNTGLLLSRSG</sequence>
<reference evidence="1" key="1">
    <citation type="journal article" date="2013" name="Genome Biol.">
        <title>Draft genome of the mountain pine beetle, Dendroctonus ponderosae Hopkins, a major forest pest.</title>
        <authorList>
            <person name="Keeling C.I."/>
            <person name="Yuen M.M."/>
            <person name="Liao N.Y."/>
            <person name="Docking T.R."/>
            <person name="Chan S.K."/>
            <person name="Taylor G.A."/>
            <person name="Palmquist D.L."/>
            <person name="Jackman S.D."/>
            <person name="Nguyen A."/>
            <person name="Li M."/>
            <person name="Henderson H."/>
            <person name="Janes J.K."/>
            <person name="Zhao Y."/>
            <person name="Pandoh P."/>
            <person name="Moore R."/>
            <person name="Sperling F.A."/>
            <person name="Huber D.P."/>
            <person name="Birol I."/>
            <person name="Jones S.J."/>
            <person name="Bohlmann J."/>
        </authorList>
    </citation>
    <scope>NUCLEOTIDE SEQUENCE</scope>
</reference>
<protein>
    <submittedName>
        <fullName evidence="1">Uncharacterized protein</fullName>
    </submittedName>
</protein>